<dbReference type="PANTHER" id="PTHR20857:SF22">
    <property type="entry name" value="THIAZOLE TAUTOMERASE"/>
    <property type="match status" value="1"/>
</dbReference>
<dbReference type="CDD" id="cd00564">
    <property type="entry name" value="TMP_TenI"/>
    <property type="match status" value="1"/>
</dbReference>
<dbReference type="Gene3D" id="3.20.20.70">
    <property type="entry name" value="Aldolase class I"/>
    <property type="match status" value="1"/>
</dbReference>
<dbReference type="Proteomes" id="UP001649230">
    <property type="component" value="Chromosome"/>
</dbReference>
<sequence length="207" mass="22037">MSGYELHVITTGGQDWDTVTSIVAHIWPYVTALHIREKKRNIEDITQGIQRLLDAGVPPEKLYLNGHPSLVSEMRLGGVHLPGDSELSSIVRSYAPRLKRVGCSVHSPEEARSRAVEGADYVLFGHIYSTSSKQGLAPRGLEALRETAAGCTAPVIAIGGIQPERVGEVLTAGAAGVAVMSGIMEAKNPVDAVQRFAAVLGRSDACD</sequence>
<evidence type="ECO:0000313" key="4">
    <source>
        <dbReference type="EMBL" id="UJF34116.1"/>
    </source>
</evidence>
<accession>A0ABY3SLP8</accession>
<feature type="domain" description="Thiamine phosphate synthase/TenI" evidence="3">
    <location>
        <begin position="8"/>
        <end position="183"/>
    </location>
</feature>
<name>A0ABY3SLP8_9BACL</name>
<dbReference type="InterPro" id="IPR022998">
    <property type="entry name" value="ThiamineP_synth_TenI"/>
</dbReference>
<reference evidence="4 5" key="1">
    <citation type="journal article" date="2024" name="Int. J. Syst. Evol. Microbiol.">
        <title>Paenibacillus hexagrammi sp. nov., a novel bacterium isolated from the gut content of Hexagrammos agrammus.</title>
        <authorList>
            <person name="Jung H.K."/>
            <person name="Kim D.G."/>
            <person name="Zin H."/>
            <person name="Park J."/>
            <person name="Jung H."/>
            <person name="Kim Y.O."/>
            <person name="Kong H.J."/>
            <person name="Kim J.W."/>
            <person name="Kim Y.S."/>
        </authorList>
    </citation>
    <scope>NUCLEOTIDE SEQUENCE [LARGE SCALE GENOMIC DNA]</scope>
    <source>
        <strain evidence="4 5">YPD9-1</strain>
    </source>
</reference>
<dbReference type="PANTHER" id="PTHR20857">
    <property type="entry name" value="THIAMINE-PHOSPHATE PYROPHOSPHORYLASE"/>
    <property type="match status" value="1"/>
</dbReference>
<keyword evidence="2" id="KW-0784">Thiamine biosynthesis</keyword>
<dbReference type="InterPro" id="IPR036206">
    <property type="entry name" value="ThiamineP_synth_sf"/>
</dbReference>
<dbReference type="SUPFAM" id="SSF51391">
    <property type="entry name" value="Thiamin phosphate synthase"/>
    <property type="match status" value="1"/>
</dbReference>
<dbReference type="Pfam" id="PF02581">
    <property type="entry name" value="TMP-TENI"/>
    <property type="match status" value="1"/>
</dbReference>
<protein>
    <submittedName>
        <fullName evidence="4">Thiamine phosphate synthase</fullName>
    </submittedName>
</protein>
<gene>
    <name evidence="4" type="ORF">L0M14_02435</name>
</gene>
<evidence type="ECO:0000256" key="1">
    <source>
        <dbReference type="ARBA" id="ARBA00004948"/>
    </source>
</evidence>
<proteinExistence type="predicted"/>
<evidence type="ECO:0000256" key="2">
    <source>
        <dbReference type="ARBA" id="ARBA00022977"/>
    </source>
</evidence>
<evidence type="ECO:0000259" key="3">
    <source>
        <dbReference type="Pfam" id="PF02581"/>
    </source>
</evidence>
<organism evidence="4 5">
    <name type="scientific">Paenibacillus hexagrammi</name>
    <dbReference type="NCBI Taxonomy" id="2908839"/>
    <lineage>
        <taxon>Bacteria</taxon>
        <taxon>Bacillati</taxon>
        <taxon>Bacillota</taxon>
        <taxon>Bacilli</taxon>
        <taxon>Bacillales</taxon>
        <taxon>Paenibacillaceae</taxon>
        <taxon>Paenibacillus</taxon>
    </lineage>
</organism>
<evidence type="ECO:0000313" key="5">
    <source>
        <dbReference type="Proteomes" id="UP001649230"/>
    </source>
</evidence>
<dbReference type="InterPro" id="IPR013785">
    <property type="entry name" value="Aldolase_TIM"/>
</dbReference>
<comment type="pathway">
    <text evidence="1">Cofactor biosynthesis; thiamine diphosphate biosynthesis.</text>
</comment>
<keyword evidence="5" id="KW-1185">Reference proteome</keyword>
<dbReference type="RefSeq" id="WP_235120507.1">
    <property type="nucleotide sequence ID" value="NZ_CP090978.1"/>
</dbReference>
<dbReference type="EMBL" id="CP090978">
    <property type="protein sequence ID" value="UJF34116.1"/>
    <property type="molecule type" value="Genomic_DNA"/>
</dbReference>